<comment type="similarity">
    <text evidence="3">Belongs to the AIR carboxylase family. Class I subfamily.</text>
</comment>
<dbReference type="SUPFAM" id="SSF52255">
    <property type="entry name" value="N5-CAIR mutase (phosphoribosylaminoimidazole carboxylase, PurE)"/>
    <property type="match status" value="1"/>
</dbReference>
<accession>A0AA43UCY5</accession>
<dbReference type="Gene3D" id="3.40.50.1970">
    <property type="match status" value="1"/>
</dbReference>
<dbReference type="EC" id="5.4.99.18" evidence="3 4"/>
<dbReference type="PANTHER" id="PTHR23046">
    <property type="entry name" value="PHOSPHORIBOSYLAMINOIMIDAZOLE CARBOXYLASE CATALYTIC SUBUNIT"/>
    <property type="match status" value="1"/>
</dbReference>
<dbReference type="Proteomes" id="UP001171751">
    <property type="component" value="Unassembled WGS sequence"/>
</dbReference>
<dbReference type="InterPro" id="IPR033747">
    <property type="entry name" value="PurE_ClassI"/>
</dbReference>
<dbReference type="NCBIfam" id="TIGR01162">
    <property type="entry name" value="purE"/>
    <property type="match status" value="1"/>
</dbReference>
<evidence type="ECO:0000256" key="3">
    <source>
        <dbReference type="HAMAP-Rule" id="MF_01929"/>
    </source>
</evidence>
<gene>
    <name evidence="3 7" type="primary">purE</name>
    <name evidence="7" type="ORF">Q4F26_04845</name>
</gene>
<evidence type="ECO:0000256" key="4">
    <source>
        <dbReference type="PIRNR" id="PIRNR001338"/>
    </source>
</evidence>
<proteinExistence type="inferred from homology"/>
<dbReference type="EMBL" id="JAUNQW010000019">
    <property type="protein sequence ID" value="MDO5457656.1"/>
    <property type="molecule type" value="Genomic_DNA"/>
</dbReference>
<organism evidence="7 8">
    <name type="scientific">Atopococcus tabaci</name>
    <dbReference type="NCBI Taxonomy" id="269774"/>
    <lineage>
        <taxon>Bacteria</taxon>
        <taxon>Bacillati</taxon>
        <taxon>Bacillota</taxon>
        <taxon>Bacilli</taxon>
        <taxon>Lactobacillales</taxon>
        <taxon>Carnobacteriaceae</taxon>
        <taxon>Atopococcus</taxon>
    </lineage>
</organism>
<dbReference type="AlphaFoldDB" id="A0AA43UCY5"/>
<keyword evidence="1 3" id="KW-0658">Purine biosynthesis</keyword>
<comment type="catalytic activity">
    <reaction evidence="3 4">
        <text>5-carboxyamino-1-(5-phospho-D-ribosyl)imidazole + H(+) = 5-amino-1-(5-phospho-D-ribosyl)imidazole-4-carboxylate</text>
        <dbReference type="Rhea" id="RHEA:13193"/>
        <dbReference type="ChEBI" id="CHEBI:15378"/>
        <dbReference type="ChEBI" id="CHEBI:58730"/>
        <dbReference type="ChEBI" id="CHEBI:77657"/>
        <dbReference type="EC" id="5.4.99.18"/>
    </reaction>
</comment>
<dbReference type="GO" id="GO:0034023">
    <property type="term" value="F:5-(carboxyamino)imidazole ribonucleotide mutase activity"/>
    <property type="evidence" value="ECO:0007669"/>
    <property type="project" value="UniProtKB-UniRule"/>
</dbReference>
<reference evidence="7" key="1">
    <citation type="submission" date="2023-07" db="EMBL/GenBank/DDBJ databases">
        <title>Between Cages and Wild: Unraveling the Impact of Captivity on Animal Microbiomes and Antimicrobial Resistance.</title>
        <authorList>
            <person name="Schmartz G.P."/>
            <person name="Rehner J."/>
            <person name="Schuff M.J."/>
            <person name="Becker S.L."/>
            <person name="Kravczyk M."/>
            <person name="Gurevich A."/>
            <person name="Francke R."/>
            <person name="Mueller R."/>
            <person name="Keller V."/>
            <person name="Keller A."/>
        </authorList>
    </citation>
    <scope>NUCLEOTIDE SEQUENCE</scope>
    <source>
        <strain evidence="7">S39M_St_73</strain>
    </source>
</reference>
<feature type="domain" description="PurE" evidence="6">
    <location>
        <begin position="1"/>
        <end position="147"/>
    </location>
</feature>
<evidence type="ECO:0000313" key="7">
    <source>
        <dbReference type="EMBL" id="MDO5457656.1"/>
    </source>
</evidence>
<keyword evidence="2 3" id="KW-0413">Isomerase</keyword>
<feature type="binding site" evidence="3 5">
    <location>
        <position position="9"/>
    </location>
    <ligand>
        <name>substrate</name>
    </ligand>
</feature>
<evidence type="ECO:0000256" key="2">
    <source>
        <dbReference type="ARBA" id="ARBA00023235"/>
    </source>
</evidence>
<protein>
    <recommendedName>
        <fullName evidence="3 4">N5-carboxyaminoimidazole ribonucleotide mutase</fullName>
        <shortName evidence="3 4">N5-CAIR mutase</shortName>
        <ecNumber evidence="3 4">5.4.99.18</ecNumber>
    </recommendedName>
    <alternativeName>
        <fullName evidence="3">5-(carboxyamino)imidazole ribonucleotide mutase</fullName>
    </alternativeName>
</protein>
<dbReference type="SMART" id="SM01001">
    <property type="entry name" value="AIRC"/>
    <property type="match status" value="1"/>
</dbReference>
<evidence type="ECO:0000259" key="6">
    <source>
        <dbReference type="SMART" id="SM01001"/>
    </source>
</evidence>
<comment type="function">
    <text evidence="3 4">Catalyzes the conversion of N5-carboxyaminoimidazole ribonucleotide (N5-CAIR) to 4-carboxy-5-aminoimidazole ribonucleotide (CAIR).</text>
</comment>
<dbReference type="InterPro" id="IPR000031">
    <property type="entry name" value="PurE_dom"/>
</dbReference>
<evidence type="ECO:0000313" key="8">
    <source>
        <dbReference type="Proteomes" id="UP001171751"/>
    </source>
</evidence>
<dbReference type="PANTHER" id="PTHR23046:SF2">
    <property type="entry name" value="PHOSPHORIBOSYLAMINOIMIDAZOLE CARBOXYLASE"/>
    <property type="match status" value="1"/>
</dbReference>
<comment type="pathway">
    <text evidence="3 4">Purine metabolism; IMP biosynthesis via de novo pathway; 5-amino-1-(5-phospho-D-ribosyl)imidazole-4-carboxylate from 5-amino-1-(5-phospho-D-ribosyl)imidazole (N5-CAIR route): step 2/2.</text>
</comment>
<dbReference type="Pfam" id="PF00731">
    <property type="entry name" value="AIRC"/>
    <property type="match status" value="1"/>
</dbReference>
<dbReference type="PIRSF" id="PIRSF001338">
    <property type="entry name" value="AIR_carboxylase"/>
    <property type="match status" value="1"/>
</dbReference>
<keyword evidence="8" id="KW-1185">Reference proteome</keyword>
<keyword evidence="7" id="KW-0456">Lyase</keyword>
<feature type="binding site" evidence="3 5">
    <location>
        <position position="39"/>
    </location>
    <ligand>
        <name>substrate</name>
    </ligand>
</feature>
<dbReference type="HAMAP" id="MF_01929">
    <property type="entry name" value="PurE_classI"/>
    <property type="match status" value="1"/>
</dbReference>
<sequence length="159" mass="16718">MLVRIVMGSSSDAPIAEKVTQFLKKFDVNYEVSVISAHRALPDLETLIEKDDAGVYIGIAGKAAHLSGVIAGMSTKPVIGIPVKSSTLDGLDALLSTVQMPKGVPVATVAIDGGENAAILAVQILALSEEKLAQALVDYKEEMREGVSKMNEEEAVANL</sequence>
<feature type="binding site" evidence="3 5">
    <location>
        <position position="12"/>
    </location>
    <ligand>
        <name>substrate</name>
    </ligand>
</feature>
<evidence type="ECO:0000256" key="5">
    <source>
        <dbReference type="PIRSR" id="PIRSR001338-1"/>
    </source>
</evidence>
<comment type="caution">
    <text evidence="7">The sequence shown here is derived from an EMBL/GenBank/DDBJ whole genome shotgun (WGS) entry which is preliminary data.</text>
</comment>
<name>A0AA43UCY5_9LACT</name>
<dbReference type="InterPro" id="IPR024694">
    <property type="entry name" value="PurE_prokaryotes"/>
</dbReference>
<dbReference type="GO" id="GO:0006189">
    <property type="term" value="P:'de novo' IMP biosynthetic process"/>
    <property type="evidence" value="ECO:0007669"/>
    <property type="project" value="UniProtKB-UniRule"/>
</dbReference>
<dbReference type="GO" id="GO:0016829">
    <property type="term" value="F:lyase activity"/>
    <property type="evidence" value="ECO:0007669"/>
    <property type="project" value="UniProtKB-KW"/>
</dbReference>
<evidence type="ECO:0000256" key="1">
    <source>
        <dbReference type="ARBA" id="ARBA00022755"/>
    </source>
</evidence>